<organism evidence="3 4">
    <name type="scientific">Candidatus Endonucleibacter bathymodioli</name>
    <dbReference type="NCBI Taxonomy" id="539814"/>
    <lineage>
        <taxon>Bacteria</taxon>
        <taxon>Pseudomonadati</taxon>
        <taxon>Pseudomonadota</taxon>
        <taxon>Gammaproteobacteria</taxon>
        <taxon>Oceanospirillales</taxon>
        <taxon>Endozoicomonadaceae</taxon>
        <taxon>Candidatus Endonucleibacter</taxon>
    </lineage>
</organism>
<keyword evidence="2" id="KW-1133">Transmembrane helix</keyword>
<dbReference type="Proteomes" id="UP001178148">
    <property type="component" value="Unassembled WGS sequence"/>
</dbReference>
<feature type="transmembrane region" description="Helical" evidence="2">
    <location>
        <begin position="20"/>
        <end position="41"/>
    </location>
</feature>
<dbReference type="EMBL" id="JASXSV010000014">
    <property type="protein sequence ID" value="MDP0589452.1"/>
    <property type="molecule type" value="Genomic_DNA"/>
</dbReference>
<feature type="compositionally biased region" description="Polar residues" evidence="1">
    <location>
        <begin position="442"/>
        <end position="471"/>
    </location>
</feature>
<keyword evidence="2" id="KW-0472">Membrane</keyword>
<keyword evidence="4" id="KW-1185">Reference proteome</keyword>
<feature type="compositionally biased region" description="Polar residues" evidence="1">
    <location>
        <begin position="423"/>
        <end position="432"/>
    </location>
</feature>
<evidence type="ECO:0000256" key="2">
    <source>
        <dbReference type="SAM" id="Phobius"/>
    </source>
</evidence>
<name>A0AA90SDL3_9GAMM</name>
<evidence type="ECO:0000256" key="1">
    <source>
        <dbReference type="SAM" id="MobiDB-lite"/>
    </source>
</evidence>
<feature type="region of interest" description="Disordered" evidence="1">
    <location>
        <begin position="410"/>
        <end position="494"/>
    </location>
</feature>
<gene>
    <name evidence="3" type="ORF">QS748_09790</name>
</gene>
<feature type="transmembrane region" description="Helical" evidence="2">
    <location>
        <begin position="370"/>
        <end position="394"/>
    </location>
</feature>
<evidence type="ECO:0000313" key="4">
    <source>
        <dbReference type="Proteomes" id="UP001178148"/>
    </source>
</evidence>
<dbReference type="AlphaFoldDB" id="A0AA90SDL3"/>
<protein>
    <submittedName>
        <fullName evidence="3">Uncharacterized protein</fullName>
    </submittedName>
</protein>
<proteinExistence type="predicted"/>
<evidence type="ECO:0000313" key="3">
    <source>
        <dbReference type="EMBL" id="MDP0589452.1"/>
    </source>
</evidence>
<accession>A0AA90SDL3</accession>
<sequence>MTVVNRLSFVSKRACILKFVFFNFILSVIFPVCALGVGASADDCKTLTSIVVYGFTPEQVLLSSEHPERKQKMEDFMIGLSYTSKRNSILTLLEVELCQRPLRYILEYVEHHKLYDAANLLKEDSAETTMVGLMNKHYEKGGKAGLLRFMIDLFALEEYEIPSADNSAKDEFESSVEEIDDSEVQSYVAEITLFAIRARLKGICTKYNIKPALACQKGAVNKSIDCLLNGFSKMLITTGSALYVLGTSELVMSGVGVAADYLLHYRGHNPTCPMGKSGNDDCQYFSCDSGEQVDIATGTENLPDCLMIKSPHGYTDSDLCAIPVDSDNHARAILPLGVHKEKLAAVKLGSYGKPYTVMLSTENYRKKESAAVYGAVAACGAGCLIASGVAVTYYRKTAALERRIDKTRRSMGSLVSGKDEGSKTSNTLSPSPGSYAEDRGTGYQQIPGQSAGQQSYPMPQNPHVPTSQYPTKGSGLPGPQIGGFGGSAPPEYGS</sequence>
<keyword evidence="2" id="KW-0812">Transmembrane</keyword>
<reference evidence="3 4" key="1">
    <citation type="journal article" date="2023" name="bioRxiv">
        <title>An intranuclear bacterial parasite of deep-sea mussels expresses apoptosis inhibitors acquired from its host.</title>
        <authorList>
            <person name="Gonzalez Porras M.A."/>
            <person name="Assie A."/>
            <person name="Tietjen M."/>
            <person name="Violette M."/>
            <person name="Kleiner M."/>
            <person name="Gruber-Vodicka H."/>
            <person name="Dubilier N."/>
            <person name="Leisch N."/>
        </authorList>
    </citation>
    <scope>NUCLEOTIDE SEQUENCE [LARGE SCALE GENOMIC DNA]</scope>
    <source>
        <strain evidence="3">IAP13</strain>
    </source>
</reference>
<comment type="caution">
    <text evidence="3">The sequence shown here is derived from an EMBL/GenBank/DDBJ whole genome shotgun (WGS) entry which is preliminary data.</text>
</comment>